<evidence type="ECO:0000256" key="2">
    <source>
        <dbReference type="ARBA" id="ARBA00022723"/>
    </source>
</evidence>
<dbReference type="GO" id="GO:0046872">
    <property type="term" value="F:metal ion binding"/>
    <property type="evidence" value="ECO:0007669"/>
    <property type="project" value="UniProtKB-KW"/>
</dbReference>
<dbReference type="InterPro" id="IPR012676">
    <property type="entry name" value="TGS-like"/>
</dbReference>
<dbReference type="GO" id="GO:0005525">
    <property type="term" value="F:GTP binding"/>
    <property type="evidence" value="ECO:0007669"/>
    <property type="project" value="InterPro"/>
</dbReference>
<keyword evidence="4" id="KW-0067">ATP-binding</keyword>
<dbReference type="InterPro" id="IPR013029">
    <property type="entry name" value="YchF_C"/>
</dbReference>
<dbReference type="Pfam" id="PF06071">
    <property type="entry name" value="YchF-GTPase_C"/>
    <property type="match status" value="1"/>
</dbReference>
<evidence type="ECO:0000256" key="3">
    <source>
        <dbReference type="ARBA" id="ARBA00022741"/>
    </source>
</evidence>
<accession>A0A3B1CKI8</accession>
<dbReference type="FunFam" id="1.10.150.300:FF:000001">
    <property type="entry name" value="Ribosome-binding ATPase YchF"/>
    <property type="match status" value="1"/>
</dbReference>
<dbReference type="Gene3D" id="1.10.150.300">
    <property type="entry name" value="TGS-like domain"/>
    <property type="match status" value="1"/>
</dbReference>
<feature type="domain" description="OBG-type G" evidence="5">
    <location>
        <begin position="3"/>
        <end position="256"/>
    </location>
</feature>
<dbReference type="Gene3D" id="3.10.20.30">
    <property type="match status" value="1"/>
</dbReference>
<dbReference type="NCBIfam" id="TIGR00092">
    <property type="entry name" value="redox-regulated ATPase YchF"/>
    <property type="match status" value="1"/>
</dbReference>
<sequence>MGFNCGVVGLPNVGKSTIFNALTSAGAASENFPFCTIEPNVGIVPVPDGRLKNLAEKSGSEKTIPTTLEVVDIAGLVKGASKGEGLGNKFLGHIRQVDAIAHVVRCFDDDNIAHVSGKVDPLSDIDVIRTELILADLEALEKRITAVEKGKKTGDKKLLEALPKYIALRDKMNDGITARQAMEEDDRDFFRELFLITAKPTVYVMNVAEDEYEKETEAKNAVREIAKKDGAPVVEICGKIEAELSEMEPQDKAEFLEELGMSESGLDKFIRIGYSLLNLITYFTTGPKETRAWTVTKGAKAPQAAGVIHTDFERGFIRAEVIAYEDFVRLGSEQAVKEAGLMRVEGKDYIFKDGDVAHFRFNV</sequence>
<dbReference type="InterPro" id="IPR004095">
    <property type="entry name" value="TGS"/>
</dbReference>
<dbReference type="SUPFAM" id="SSF52540">
    <property type="entry name" value="P-loop containing nucleoside triphosphate hydrolases"/>
    <property type="match status" value="1"/>
</dbReference>
<dbReference type="AlphaFoldDB" id="A0A3B1CKI8"/>
<dbReference type="GO" id="GO:0005524">
    <property type="term" value="F:ATP binding"/>
    <property type="evidence" value="ECO:0007669"/>
    <property type="project" value="UniProtKB-KW"/>
</dbReference>
<dbReference type="FunFam" id="3.10.20.30:FF:000001">
    <property type="entry name" value="Ribosome-binding ATPase YchF"/>
    <property type="match status" value="1"/>
</dbReference>
<dbReference type="HAMAP" id="MF_00944">
    <property type="entry name" value="YchF_OLA1_ATPase"/>
    <property type="match status" value="1"/>
</dbReference>
<dbReference type="Gene3D" id="3.40.50.300">
    <property type="entry name" value="P-loop containing nucleotide triphosphate hydrolases"/>
    <property type="match status" value="1"/>
</dbReference>
<keyword evidence="3" id="KW-0547">Nucleotide-binding</keyword>
<reference evidence="7" key="1">
    <citation type="submission" date="2018-06" db="EMBL/GenBank/DDBJ databases">
        <authorList>
            <person name="Zhirakovskaya E."/>
        </authorList>
    </citation>
    <scope>NUCLEOTIDE SEQUENCE</scope>
</reference>
<dbReference type="GO" id="GO:0005737">
    <property type="term" value="C:cytoplasm"/>
    <property type="evidence" value="ECO:0007669"/>
    <property type="project" value="TreeGrafter"/>
</dbReference>
<gene>
    <name evidence="7" type="ORF">MNBD_NITROSPINAE01-366</name>
</gene>
<evidence type="ECO:0000259" key="5">
    <source>
        <dbReference type="PROSITE" id="PS51710"/>
    </source>
</evidence>
<feature type="domain" description="TGS" evidence="6">
    <location>
        <begin position="278"/>
        <end position="361"/>
    </location>
</feature>
<evidence type="ECO:0000313" key="7">
    <source>
        <dbReference type="EMBL" id="VAX23170.1"/>
    </source>
</evidence>
<dbReference type="PANTHER" id="PTHR23305">
    <property type="entry name" value="OBG GTPASE FAMILY"/>
    <property type="match status" value="1"/>
</dbReference>
<dbReference type="GO" id="GO:0016887">
    <property type="term" value="F:ATP hydrolysis activity"/>
    <property type="evidence" value="ECO:0007669"/>
    <property type="project" value="InterPro"/>
</dbReference>
<dbReference type="InterPro" id="IPR006073">
    <property type="entry name" value="GTP-bd"/>
</dbReference>
<organism evidence="7">
    <name type="scientific">hydrothermal vent metagenome</name>
    <dbReference type="NCBI Taxonomy" id="652676"/>
    <lineage>
        <taxon>unclassified sequences</taxon>
        <taxon>metagenomes</taxon>
        <taxon>ecological metagenomes</taxon>
    </lineage>
</organism>
<dbReference type="PIRSF" id="PIRSF006641">
    <property type="entry name" value="CHP00092"/>
    <property type="match status" value="1"/>
</dbReference>
<name>A0A3B1CKI8_9ZZZZ</name>
<dbReference type="InterPro" id="IPR004396">
    <property type="entry name" value="ATPase_YchF/OLA1"/>
</dbReference>
<protein>
    <submittedName>
        <fullName evidence="7">GTP-binding and nucleic acid-binding protein YchF</fullName>
    </submittedName>
</protein>
<dbReference type="PROSITE" id="PS51880">
    <property type="entry name" value="TGS"/>
    <property type="match status" value="1"/>
</dbReference>
<dbReference type="Pfam" id="PF01926">
    <property type="entry name" value="MMR_HSR1"/>
    <property type="match status" value="1"/>
</dbReference>
<dbReference type="InterPro" id="IPR023192">
    <property type="entry name" value="TGS-like_dom_sf"/>
</dbReference>
<dbReference type="PROSITE" id="PS51710">
    <property type="entry name" value="G_OBG"/>
    <property type="match status" value="1"/>
</dbReference>
<dbReference type="InterPro" id="IPR027417">
    <property type="entry name" value="P-loop_NTPase"/>
</dbReference>
<dbReference type="EMBL" id="UOGC01000147">
    <property type="protein sequence ID" value="VAX23170.1"/>
    <property type="molecule type" value="Genomic_DNA"/>
</dbReference>
<dbReference type="InterPro" id="IPR031167">
    <property type="entry name" value="G_OBG"/>
</dbReference>
<evidence type="ECO:0000256" key="4">
    <source>
        <dbReference type="ARBA" id="ARBA00022840"/>
    </source>
</evidence>
<evidence type="ECO:0000256" key="1">
    <source>
        <dbReference type="ARBA" id="ARBA00001946"/>
    </source>
</evidence>
<dbReference type="PANTHER" id="PTHR23305:SF18">
    <property type="entry name" value="OBG-TYPE G DOMAIN-CONTAINING PROTEIN"/>
    <property type="match status" value="1"/>
</dbReference>
<evidence type="ECO:0000259" key="6">
    <source>
        <dbReference type="PROSITE" id="PS51880"/>
    </source>
</evidence>
<proteinExistence type="inferred from homology"/>
<dbReference type="CDD" id="cd01900">
    <property type="entry name" value="YchF"/>
    <property type="match status" value="1"/>
</dbReference>
<dbReference type="InterPro" id="IPR041706">
    <property type="entry name" value="YchF_N"/>
</dbReference>
<dbReference type="SUPFAM" id="SSF81271">
    <property type="entry name" value="TGS-like"/>
    <property type="match status" value="1"/>
</dbReference>
<dbReference type="PRINTS" id="PR00326">
    <property type="entry name" value="GTP1OBG"/>
</dbReference>
<dbReference type="InterPro" id="IPR012675">
    <property type="entry name" value="Beta-grasp_dom_sf"/>
</dbReference>
<keyword evidence="2" id="KW-0479">Metal-binding</keyword>
<comment type="cofactor">
    <cofactor evidence="1">
        <name>Mg(2+)</name>
        <dbReference type="ChEBI" id="CHEBI:18420"/>
    </cofactor>
</comment>
<dbReference type="CDD" id="cd04867">
    <property type="entry name" value="TGS_YchF_OLA1"/>
    <property type="match status" value="1"/>
</dbReference>